<dbReference type="Gene3D" id="1.20.1280.50">
    <property type="match status" value="1"/>
</dbReference>
<feature type="region of interest" description="Disordered" evidence="2">
    <location>
        <begin position="559"/>
        <end position="612"/>
    </location>
</feature>
<dbReference type="EMBL" id="JASNQZ010000003">
    <property type="protein sequence ID" value="KAL0959206.1"/>
    <property type="molecule type" value="Genomic_DNA"/>
</dbReference>
<accession>A0ABR3JTR9</accession>
<dbReference type="PANTHER" id="PTHR38926">
    <property type="entry name" value="F-BOX DOMAIN CONTAINING PROTEIN, EXPRESSED"/>
    <property type="match status" value="1"/>
</dbReference>
<sequence length="677" mass="75760">MPNRLSRLDVDLAVANGQLEVMRLRQDDLTKAIEELEKTRNGVIGEVMDLEARIKMLEAEKVPINRLPNEILLEILVNFVLDDAAADWRDGRGYHIAPVAVSHVCSRWRQLCLAESKLWSRLSLCTASLCTRPLKAFLQRSGRAPLDVIFAPPDWARRGLGPTVEKLMKSLLRHSERCRSFKIYCPHSTDLEPFFAALMQRFPALESIDAAITTLGPEHLRLIEGQTQTLEPDLMGWESQLKYLRLEEIPLFTKSYTCNVPEHLLKTITSLELCFPPTLSTEFPNSWRYALCMDHLRQFLLMTPQLENLSLITTTILFDIRPITETNLFDENLRRVPPVPLEHLKRLEWYNYPSTKDLRRLMSLLDCPNLETMELCLDAPQIADAERSNDTWKLEYPLLRELSLQSADPQIVGSAFRGFSFPNLERLGIGFASSQAYKPTTVLPRPDDIFRDPRLPALTHLTLVHLALAEAPLRALLGYAPNLRSIHLSGCIQTDAVLSLLQERAVSTYIGVHGNDDAGTPPQVKFCPRVVSLSLLECKDVHFESIQATVAVRSQRHHGLKTEQNLEPGAGNAGRISVTGDNAKEKGEGDGRQGRKIKPLRKSRLQGASSSVMVDTSIGPAAGPVDIRAARLPRAITRVAIEGCPLVTQEDALALRRLGVLEVVWKGGETETEFAAA</sequence>
<feature type="coiled-coil region" evidence="1">
    <location>
        <begin position="19"/>
        <end position="60"/>
    </location>
</feature>
<name>A0ABR3JTR9_9AGAR</name>
<gene>
    <name evidence="3" type="ORF">HGRIS_014486</name>
</gene>
<protein>
    <recommendedName>
        <fullName evidence="5">F-box domain-containing protein</fullName>
    </recommendedName>
</protein>
<proteinExistence type="predicted"/>
<comment type="caution">
    <text evidence="3">The sequence shown here is derived from an EMBL/GenBank/DDBJ whole genome shotgun (WGS) entry which is preliminary data.</text>
</comment>
<dbReference type="InterPro" id="IPR032675">
    <property type="entry name" value="LRR_dom_sf"/>
</dbReference>
<feature type="compositionally biased region" description="Basic residues" evidence="2">
    <location>
        <begin position="594"/>
        <end position="604"/>
    </location>
</feature>
<organism evidence="3 4">
    <name type="scientific">Hohenbuehelia grisea</name>
    <dbReference type="NCBI Taxonomy" id="104357"/>
    <lineage>
        <taxon>Eukaryota</taxon>
        <taxon>Fungi</taxon>
        <taxon>Dikarya</taxon>
        <taxon>Basidiomycota</taxon>
        <taxon>Agaricomycotina</taxon>
        <taxon>Agaricomycetes</taxon>
        <taxon>Agaricomycetidae</taxon>
        <taxon>Agaricales</taxon>
        <taxon>Pleurotineae</taxon>
        <taxon>Pleurotaceae</taxon>
        <taxon>Hohenbuehelia</taxon>
    </lineage>
</organism>
<keyword evidence="1" id="KW-0175">Coiled coil</keyword>
<evidence type="ECO:0000256" key="1">
    <source>
        <dbReference type="SAM" id="Coils"/>
    </source>
</evidence>
<evidence type="ECO:0008006" key="5">
    <source>
        <dbReference type="Google" id="ProtNLM"/>
    </source>
</evidence>
<reference evidence="4" key="1">
    <citation type="submission" date="2024-06" db="EMBL/GenBank/DDBJ databases">
        <title>Multi-omics analyses provide insights into the biosynthesis of the anticancer antibiotic pleurotin in Hohenbuehelia grisea.</title>
        <authorList>
            <person name="Weaver J.A."/>
            <person name="Alberti F."/>
        </authorList>
    </citation>
    <scope>NUCLEOTIDE SEQUENCE [LARGE SCALE GENOMIC DNA]</scope>
    <source>
        <strain evidence="4">T-177</strain>
    </source>
</reference>
<feature type="compositionally biased region" description="Basic and acidic residues" evidence="2">
    <location>
        <begin position="582"/>
        <end position="593"/>
    </location>
</feature>
<dbReference type="Proteomes" id="UP001556367">
    <property type="component" value="Unassembled WGS sequence"/>
</dbReference>
<evidence type="ECO:0000313" key="3">
    <source>
        <dbReference type="EMBL" id="KAL0959206.1"/>
    </source>
</evidence>
<dbReference type="PANTHER" id="PTHR38926:SF5">
    <property type="entry name" value="F-BOX AND LEUCINE-RICH REPEAT PROTEIN 6"/>
    <property type="match status" value="1"/>
</dbReference>
<keyword evidence="4" id="KW-1185">Reference proteome</keyword>
<dbReference type="Gene3D" id="3.80.10.10">
    <property type="entry name" value="Ribonuclease Inhibitor"/>
    <property type="match status" value="1"/>
</dbReference>
<dbReference type="SUPFAM" id="SSF52058">
    <property type="entry name" value="L domain-like"/>
    <property type="match status" value="1"/>
</dbReference>
<evidence type="ECO:0000256" key="2">
    <source>
        <dbReference type="SAM" id="MobiDB-lite"/>
    </source>
</evidence>
<evidence type="ECO:0000313" key="4">
    <source>
        <dbReference type="Proteomes" id="UP001556367"/>
    </source>
</evidence>